<dbReference type="InterPro" id="IPR001789">
    <property type="entry name" value="Sig_transdc_resp-reg_receiver"/>
</dbReference>
<dbReference type="Proteomes" id="UP000199455">
    <property type="component" value="Unassembled WGS sequence"/>
</dbReference>
<protein>
    <submittedName>
        <fullName evidence="4">Response regulator receiver domain-containing protein</fullName>
    </submittedName>
</protein>
<dbReference type="Gene3D" id="3.40.50.2300">
    <property type="match status" value="1"/>
</dbReference>
<dbReference type="InterPro" id="IPR011006">
    <property type="entry name" value="CheY-like_superfamily"/>
</dbReference>
<dbReference type="SUPFAM" id="SSF52172">
    <property type="entry name" value="CheY-like"/>
    <property type="match status" value="1"/>
</dbReference>
<name>A0A1G7AVU2_9SPHI</name>
<evidence type="ECO:0000256" key="1">
    <source>
        <dbReference type="ARBA" id="ARBA00022553"/>
    </source>
</evidence>
<dbReference type="PANTHER" id="PTHR44591:SF3">
    <property type="entry name" value="RESPONSE REGULATORY DOMAIN-CONTAINING PROTEIN"/>
    <property type="match status" value="1"/>
</dbReference>
<keyword evidence="1 2" id="KW-0597">Phosphoprotein</keyword>
<dbReference type="PROSITE" id="PS50110">
    <property type="entry name" value="RESPONSE_REGULATORY"/>
    <property type="match status" value="1"/>
</dbReference>
<dbReference type="SMART" id="SM00448">
    <property type="entry name" value="REC"/>
    <property type="match status" value="1"/>
</dbReference>
<feature type="modified residue" description="4-aspartylphosphate" evidence="2">
    <location>
        <position position="52"/>
    </location>
</feature>
<dbReference type="RefSeq" id="WP_090772264.1">
    <property type="nucleotide sequence ID" value="NZ_FMZH01000013.1"/>
</dbReference>
<proteinExistence type="predicted"/>
<dbReference type="EMBL" id="FMZH01000013">
    <property type="protein sequence ID" value="SDE18707.1"/>
    <property type="molecule type" value="Genomic_DNA"/>
</dbReference>
<evidence type="ECO:0000259" key="3">
    <source>
        <dbReference type="PROSITE" id="PS50110"/>
    </source>
</evidence>
<dbReference type="InterPro" id="IPR050595">
    <property type="entry name" value="Bact_response_regulator"/>
</dbReference>
<reference evidence="5" key="1">
    <citation type="submission" date="2016-10" db="EMBL/GenBank/DDBJ databases">
        <authorList>
            <person name="Varghese N."/>
            <person name="Submissions S."/>
        </authorList>
    </citation>
    <scope>NUCLEOTIDE SEQUENCE [LARGE SCALE GENOMIC DNA]</scope>
    <source>
        <strain evidence="5">DSM 18609</strain>
    </source>
</reference>
<feature type="domain" description="Response regulatory" evidence="3">
    <location>
        <begin position="4"/>
        <end position="119"/>
    </location>
</feature>
<keyword evidence="5" id="KW-1185">Reference proteome</keyword>
<gene>
    <name evidence="4" type="ORF">SAMN04488024_11366</name>
</gene>
<dbReference type="PANTHER" id="PTHR44591">
    <property type="entry name" value="STRESS RESPONSE REGULATOR PROTEIN 1"/>
    <property type="match status" value="1"/>
</dbReference>
<organism evidence="4 5">
    <name type="scientific">Pedobacter soli</name>
    <dbReference type="NCBI Taxonomy" id="390242"/>
    <lineage>
        <taxon>Bacteria</taxon>
        <taxon>Pseudomonadati</taxon>
        <taxon>Bacteroidota</taxon>
        <taxon>Sphingobacteriia</taxon>
        <taxon>Sphingobacteriales</taxon>
        <taxon>Sphingobacteriaceae</taxon>
        <taxon>Pedobacter</taxon>
    </lineage>
</organism>
<accession>A0A1G7AVU2</accession>
<dbReference type="AlphaFoldDB" id="A0A1G7AVU2"/>
<sequence length="120" mass="13881">MEKHILVIEDDKEISEIFQLIFELKDYHTTILNIAPDPEYICEQKFDLIIMDIRLLGSRYNGNELCRIFKLKYPDNKTPILLMSAESNGNILARECGADEFMHKPFDVDDLLTRASALMG</sequence>
<dbReference type="GO" id="GO:0000160">
    <property type="term" value="P:phosphorelay signal transduction system"/>
    <property type="evidence" value="ECO:0007669"/>
    <property type="project" value="InterPro"/>
</dbReference>
<dbReference type="STRING" id="390242.SAMN04488024_11366"/>
<dbReference type="Pfam" id="PF00072">
    <property type="entry name" value="Response_reg"/>
    <property type="match status" value="1"/>
</dbReference>
<evidence type="ECO:0000313" key="5">
    <source>
        <dbReference type="Proteomes" id="UP000199455"/>
    </source>
</evidence>
<evidence type="ECO:0000313" key="4">
    <source>
        <dbReference type="EMBL" id="SDE18707.1"/>
    </source>
</evidence>
<evidence type="ECO:0000256" key="2">
    <source>
        <dbReference type="PROSITE-ProRule" id="PRU00169"/>
    </source>
</evidence>